<feature type="region of interest" description="Disordered" evidence="1">
    <location>
        <begin position="95"/>
        <end position="114"/>
    </location>
</feature>
<dbReference type="AlphaFoldDB" id="W1NKZ4"/>
<protein>
    <submittedName>
        <fullName evidence="2">Uncharacterized protein</fullName>
    </submittedName>
</protein>
<evidence type="ECO:0000256" key="1">
    <source>
        <dbReference type="SAM" id="MobiDB-lite"/>
    </source>
</evidence>
<gene>
    <name evidence="2" type="ORF">AMTR_s00001p00262940</name>
</gene>
<proteinExistence type="predicted"/>
<evidence type="ECO:0000313" key="2">
    <source>
        <dbReference type="EMBL" id="ERM96512.1"/>
    </source>
</evidence>
<sequence>MTVRNLLWRGGIQEFGDFDEPLRWGGRRIETTGLPPYSALDGTKWGGRSNEGSWSRLNIATSKACGSLLITCSTMKTSKESTYWVRAAKHSQTCALPPPSGESSLMRSTGIKIP</sequence>
<dbReference type="Gramene" id="ERM96512">
    <property type="protein sequence ID" value="ERM96512"/>
    <property type="gene ID" value="AMTR_s00001p00262940"/>
</dbReference>
<keyword evidence="3" id="KW-1185">Reference proteome</keyword>
<accession>W1NKZ4</accession>
<name>W1NKZ4_AMBTC</name>
<dbReference type="HOGENOM" id="CLU_2124388_0_0_1"/>
<dbReference type="Proteomes" id="UP000017836">
    <property type="component" value="Unassembled WGS sequence"/>
</dbReference>
<evidence type="ECO:0000313" key="3">
    <source>
        <dbReference type="Proteomes" id="UP000017836"/>
    </source>
</evidence>
<organism evidence="2 3">
    <name type="scientific">Amborella trichopoda</name>
    <dbReference type="NCBI Taxonomy" id="13333"/>
    <lineage>
        <taxon>Eukaryota</taxon>
        <taxon>Viridiplantae</taxon>
        <taxon>Streptophyta</taxon>
        <taxon>Embryophyta</taxon>
        <taxon>Tracheophyta</taxon>
        <taxon>Spermatophyta</taxon>
        <taxon>Magnoliopsida</taxon>
        <taxon>Amborellales</taxon>
        <taxon>Amborellaceae</taxon>
        <taxon>Amborella</taxon>
    </lineage>
</organism>
<dbReference type="EMBL" id="KI397142">
    <property type="protein sequence ID" value="ERM96512.1"/>
    <property type="molecule type" value="Genomic_DNA"/>
</dbReference>
<reference evidence="3" key="1">
    <citation type="journal article" date="2013" name="Science">
        <title>The Amborella genome and the evolution of flowering plants.</title>
        <authorList>
            <consortium name="Amborella Genome Project"/>
        </authorList>
    </citation>
    <scope>NUCLEOTIDE SEQUENCE [LARGE SCALE GENOMIC DNA]</scope>
</reference>